<keyword evidence="4" id="KW-0547">Nucleotide-binding</keyword>
<organism evidence="11 12">
    <name type="scientific">Dunaliella salina</name>
    <name type="common">Green alga</name>
    <name type="synonym">Protococcus salinus</name>
    <dbReference type="NCBI Taxonomy" id="3046"/>
    <lineage>
        <taxon>Eukaryota</taxon>
        <taxon>Viridiplantae</taxon>
        <taxon>Chlorophyta</taxon>
        <taxon>core chlorophytes</taxon>
        <taxon>Chlorophyceae</taxon>
        <taxon>CS clade</taxon>
        <taxon>Chlamydomonadales</taxon>
        <taxon>Dunaliellaceae</taxon>
        <taxon>Dunaliella</taxon>
    </lineage>
</organism>
<dbReference type="CDD" id="cd05579">
    <property type="entry name" value="STKc_MAST_like"/>
    <property type="match status" value="1"/>
</dbReference>
<dbReference type="InterPro" id="IPR011009">
    <property type="entry name" value="Kinase-like_dom_sf"/>
</dbReference>
<evidence type="ECO:0000256" key="6">
    <source>
        <dbReference type="ARBA" id="ARBA00022840"/>
    </source>
</evidence>
<evidence type="ECO:0000256" key="7">
    <source>
        <dbReference type="ARBA" id="ARBA00047899"/>
    </source>
</evidence>
<sequence length="232" mass="25671">MSIEEFDILKLISRGAFGRVYLARKHSTGDLFAIKVMKKRDLIRKNMVESVTNERNILAMANNPFVVRFYYSFTSKENLYIVMEYLNGGDCYSLLRNLGALDEEVSRLYIAETVLALEYCHAQGIIHRDMKPDNMLINNSGHIKLTDFGLSCIGVIDTADNMGTPPDQPAKRTDEGGDGAAGSEYIFGGSVDGDRDSGMAVDRESAGQISHTSYTSPSIHQGPASQRTSPDW</sequence>
<keyword evidence="12" id="KW-1185">Reference proteome</keyword>
<evidence type="ECO:0000256" key="8">
    <source>
        <dbReference type="ARBA" id="ARBA00048679"/>
    </source>
</evidence>
<dbReference type="PROSITE" id="PS00108">
    <property type="entry name" value="PROTEIN_KINASE_ST"/>
    <property type="match status" value="1"/>
</dbReference>
<dbReference type="InterPro" id="IPR050236">
    <property type="entry name" value="Ser_Thr_kinase_AGC"/>
</dbReference>
<dbReference type="PANTHER" id="PTHR24356:SF1">
    <property type="entry name" value="SERINE_THREONINE-PROTEIN KINASE GREATWALL"/>
    <property type="match status" value="1"/>
</dbReference>
<proteinExistence type="predicted"/>
<dbReference type="Gene3D" id="3.30.200.20">
    <property type="entry name" value="Phosphorylase Kinase, domain 1"/>
    <property type="match status" value="1"/>
</dbReference>
<comment type="catalytic activity">
    <reaction evidence="8">
        <text>L-seryl-[protein] + ATP = O-phospho-L-seryl-[protein] + ADP + H(+)</text>
        <dbReference type="Rhea" id="RHEA:17989"/>
        <dbReference type="Rhea" id="RHEA-COMP:9863"/>
        <dbReference type="Rhea" id="RHEA-COMP:11604"/>
        <dbReference type="ChEBI" id="CHEBI:15378"/>
        <dbReference type="ChEBI" id="CHEBI:29999"/>
        <dbReference type="ChEBI" id="CHEBI:30616"/>
        <dbReference type="ChEBI" id="CHEBI:83421"/>
        <dbReference type="ChEBI" id="CHEBI:456216"/>
        <dbReference type="EC" id="2.7.11.1"/>
    </reaction>
</comment>
<feature type="compositionally biased region" description="Basic and acidic residues" evidence="9">
    <location>
        <begin position="192"/>
        <end position="205"/>
    </location>
</feature>
<reference evidence="11" key="1">
    <citation type="submission" date="2017-08" db="EMBL/GenBank/DDBJ databases">
        <authorList>
            <person name="Polle J.E."/>
            <person name="Barry K."/>
            <person name="Cushman J."/>
            <person name="Schmutz J."/>
            <person name="Tran D."/>
            <person name="Hathwaick L.T."/>
            <person name="Yim W.C."/>
            <person name="Jenkins J."/>
            <person name="Mckie-Krisberg Z.M."/>
            <person name="Prochnik S."/>
            <person name="Lindquist E."/>
            <person name="Dockter R.B."/>
            <person name="Adam C."/>
            <person name="Molina H."/>
            <person name="Bunkerborg J."/>
            <person name="Jin E."/>
            <person name="Buchheim M."/>
            <person name="Magnuson J."/>
        </authorList>
    </citation>
    <scope>NUCLEOTIDE SEQUENCE</scope>
    <source>
        <strain evidence="11">CCAP 19/18</strain>
    </source>
</reference>
<feature type="non-terminal residue" evidence="11">
    <location>
        <position position="232"/>
    </location>
</feature>
<keyword evidence="5" id="KW-0418">Kinase</keyword>
<feature type="domain" description="Protein kinase" evidence="10">
    <location>
        <begin position="6"/>
        <end position="232"/>
    </location>
</feature>
<dbReference type="EMBL" id="MU069490">
    <property type="protein sequence ID" value="KAF5841276.1"/>
    <property type="molecule type" value="Genomic_DNA"/>
</dbReference>
<dbReference type="Pfam" id="PF00069">
    <property type="entry name" value="Pkinase"/>
    <property type="match status" value="1"/>
</dbReference>
<evidence type="ECO:0000256" key="1">
    <source>
        <dbReference type="ARBA" id="ARBA00012513"/>
    </source>
</evidence>
<evidence type="ECO:0000256" key="5">
    <source>
        <dbReference type="ARBA" id="ARBA00022777"/>
    </source>
</evidence>
<evidence type="ECO:0000256" key="4">
    <source>
        <dbReference type="ARBA" id="ARBA00022741"/>
    </source>
</evidence>
<dbReference type="InterPro" id="IPR008271">
    <property type="entry name" value="Ser/Thr_kinase_AS"/>
</dbReference>
<dbReference type="Proteomes" id="UP000815325">
    <property type="component" value="Unassembled WGS sequence"/>
</dbReference>
<dbReference type="PROSITE" id="PS50011">
    <property type="entry name" value="PROTEIN_KINASE_DOM"/>
    <property type="match status" value="1"/>
</dbReference>
<keyword evidence="2" id="KW-0723">Serine/threonine-protein kinase</keyword>
<accession>A0ABQ7H385</accession>
<keyword evidence="6" id="KW-0067">ATP-binding</keyword>
<dbReference type="PANTHER" id="PTHR24356">
    <property type="entry name" value="SERINE/THREONINE-PROTEIN KINASE"/>
    <property type="match status" value="1"/>
</dbReference>
<evidence type="ECO:0000313" key="12">
    <source>
        <dbReference type="Proteomes" id="UP000815325"/>
    </source>
</evidence>
<evidence type="ECO:0000259" key="10">
    <source>
        <dbReference type="PROSITE" id="PS50011"/>
    </source>
</evidence>
<gene>
    <name evidence="11" type="ORF">DUNSADRAFT_13730</name>
</gene>
<feature type="region of interest" description="Disordered" evidence="9">
    <location>
        <begin position="160"/>
        <end position="232"/>
    </location>
</feature>
<evidence type="ECO:0000256" key="2">
    <source>
        <dbReference type="ARBA" id="ARBA00022527"/>
    </source>
</evidence>
<evidence type="ECO:0000256" key="3">
    <source>
        <dbReference type="ARBA" id="ARBA00022679"/>
    </source>
</evidence>
<dbReference type="Gene3D" id="1.10.510.10">
    <property type="entry name" value="Transferase(Phosphotransferase) domain 1"/>
    <property type="match status" value="1"/>
</dbReference>
<feature type="compositionally biased region" description="Polar residues" evidence="9">
    <location>
        <begin position="207"/>
        <end position="232"/>
    </location>
</feature>
<keyword evidence="3" id="KW-0808">Transferase</keyword>
<dbReference type="InterPro" id="IPR000719">
    <property type="entry name" value="Prot_kinase_dom"/>
</dbReference>
<comment type="caution">
    <text evidence="11">The sequence shown here is derived from an EMBL/GenBank/DDBJ whole genome shotgun (WGS) entry which is preliminary data.</text>
</comment>
<name>A0ABQ7H385_DUNSA</name>
<dbReference type="SMART" id="SM00220">
    <property type="entry name" value="S_TKc"/>
    <property type="match status" value="1"/>
</dbReference>
<comment type="catalytic activity">
    <reaction evidence="7">
        <text>L-threonyl-[protein] + ATP = O-phospho-L-threonyl-[protein] + ADP + H(+)</text>
        <dbReference type="Rhea" id="RHEA:46608"/>
        <dbReference type="Rhea" id="RHEA-COMP:11060"/>
        <dbReference type="Rhea" id="RHEA-COMP:11605"/>
        <dbReference type="ChEBI" id="CHEBI:15378"/>
        <dbReference type="ChEBI" id="CHEBI:30013"/>
        <dbReference type="ChEBI" id="CHEBI:30616"/>
        <dbReference type="ChEBI" id="CHEBI:61977"/>
        <dbReference type="ChEBI" id="CHEBI:456216"/>
        <dbReference type="EC" id="2.7.11.1"/>
    </reaction>
</comment>
<evidence type="ECO:0000313" key="11">
    <source>
        <dbReference type="EMBL" id="KAF5841276.1"/>
    </source>
</evidence>
<evidence type="ECO:0000256" key="9">
    <source>
        <dbReference type="SAM" id="MobiDB-lite"/>
    </source>
</evidence>
<dbReference type="SUPFAM" id="SSF56112">
    <property type="entry name" value="Protein kinase-like (PK-like)"/>
    <property type="match status" value="1"/>
</dbReference>
<protein>
    <recommendedName>
        <fullName evidence="1">non-specific serine/threonine protein kinase</fullName>
        <ecNumber evidence="1">2.7.11.1</ecNumber>
    </recommendedName>
</protein>
<dbReference type="EC" id="2.7.11.1" evidence="1"/>